<gene>
    <name evidence="1" type="ORF">AVDCRST_MAG81-5040</name>
</gene>
<accession>A0A6J4VYK5</accession>
<protein>
    <submittedName>
        <fullName evidence="1">Uncharacterized protein</fullName>
    </submittedName>
</protein>
<organism evidence="1">
    <name type="scientific">uncultured Synechococcales cyanobacterium</name>
    <dbReference type="NCBI Taxonomy" id="1936017"/>
    <lineage>
        <taxon>Bacteria</taxon>
        <taxon>Bacillati</taxon>
        <taxon>Cyanobacteriota</taxon>
        <taxon>Cyanophyceae</taxon>
        <taxon>Synechococcales</taxon>
        <taxon>environmental samples</taxon>
    </lineage>
</organism>
<sequence length="41" mass="4616">MFNHSDYREAVTGESGLWGLRSRSRLGVAFETQAEPFKTPS</sequence>
<dbReference type="AlphaFoldDB" id="A0A6J4VYK5"/>
<dbReference type="EMBL" id="CADCWO010000261">
    <property type="protein sequence ID" value="CAA9590328.1"/>
    <property type="molecule type" value="Genomic_DNA"/>
</dbReference>
<name>A0A6J4VYK5_9CYAN</name>
<reference evidence="1" key="1">
    <citation type="submission" date="2020-02" db="EMBL/GenBank/DDBJ databases">
        <authorList>
            <person name="Meier V. D."/>
        </authorList>
    </citation>
    <scope>NUCLEOTIDE SEQUENCE</scope>
    <source>
        <strain evidence="1">AVDCRST_MAG81</strain>
    </source>
</reference>
<evidence type="ECO:0000313" key="1">
    <source>
        <dbReference type="EMBL" id="CAA9590328.1"/>
    </source>
</evidence>
<proteinExistence type="predicted"/>